<keyword evidence="3 5" id="KW-0067">ATP-binding</keyword>
<feature type="domain" description="ABC transporter" evidence="4">
    <location>
        <begin position="18"/>
        <end position="251"/>
    </location>
</feature>
<dbReference type="SMART" id="SM00382">
    <property type="entry name" value="AAA"/>
    <property type="match status" value="1"/>
</dbReference>
<dbReference type="GO" id="GO:0015808">
    <property type="term" value="P:L-alanine transport"/>
    <property type="evidence" value="ECO:0007669"/>
    <property type="project" value="TreeGrafter"/>
</dbReference>
<dbReference type="InterPro" id="IPR003593">
    <property type="entry name" value="AAA+_ATPase"/>
</dbReference>
<dbReference type="InterPro" id="IPR051120">
    <property type="entry name" value="ABC_AA/LPS_Transport"/>
</dbReference>
<dbReference type="Pfam" id="PF00005">
    <property type="entry name" value="ABC_tran"/>
    <property type="match status" value="1"/>
</dbReference>
<reference evidence="5 6" key="1">
    <citation type="submission" date="2017-05" db="EMBL/GenBank/DDBJ databases">
        <title>Full genome sequence of Pseudorhodoplanes sinuspersici.</title>
        <authorList>
            <person name="Dastgheib S.M.M."/>
            <person name="Shavandi M."/>
            <person name="Tirandaz H."/>
        </authorList>
    </citation>
    <scope>NUCLEOTIDE SEQUENCE [LARGE SCALE GENOMIC DNA]</scope>
    <source>
        <strain evidence="5 6">RIPI110</strain>
    </source>
</reference>
<dbReference type="Proteomes" id="UP000194137">
    <property type="component" value="Chromosome"/>
</dbReference>
<keyword evidence="2" id="KW-0547">Nucleotide-binding</keyword>
<keyword evidence="1" id="KW-0813">Transport</keyword>
<sequence length="255" mass="27240">MDSGPRFARSEWRRKMILTLDSISKRFGAIVIANGVDLAVGDGEALGILGPNGAGKTTLFGIIAGTISPDSGRVIFQGEDITHLPPDKRCRKGIARAFQVPQPFGGMTVFENLVVAAAFGQDKSERDVCATSVEIIERCGLASKINRLAGTLTLLDRKRLELARALATEPKLLLLDEVAGGLTEQECHALVALISDIRTSGLTIVWIEHVVHALTAVVDRVVVLHGGAFIAQGDPQSVIRSPQVAEIYMGIPVDV</sequence>
<dbReference type="KEGG" id="psin:CAK95_14835"/>
<dbReference type="GO" id="GO:1903806">
    <property type="term" value="P:L-isoleucine import across plasma membrane"/>
    <property type="evidence" value="ECO:0007669"/>
    <property type="project" value="TreeGrafter"/>
</dbReference>
<dbReference type="PANTHER" id="PTHR45772:SF7">
    <property type="entry name" value="AMINO ACID ABC TRANSPORTER ATP-BINDING PROTEIN"/>
    <property type="match status" value="1"/>
</dbReference>
<dbReference type="SUPFAM" id="SSF52540">
    <property type="entry name" value="P-loop containing nucleoside triphosphate hydrolases"/>
    <property type="match status" value="1"/>
</dbReference>
<dbReference type="GO" id="GO:0005524">
    <property type="term" value="F:ATP binding"/>
    <property type="evidence" value="ECO:0007669"/>
    <property type="project" value="UniProtKB-KW"/>
</dbReference>
<gene>
    <name evidence="5" type="ORF">CAK95_14835</name>
</gene>
<dbReference type="Gene3D" id="3.40.50.300">
    <property type="entry name" value="P-loop containing nucleotide triphosphate hydrolases"/>
    <property type="match status" value="1"/>
</dbReference>
<keyword evidence="6" id="KW-1185">Reference proteome</keyword>
<evidence type="ECO:0000256" key="2">
    <source>
        <dbReference type="ARBA" id="ARBA00022741"/>
    </source>
</evidence>
<dbReference type="GO" id="GO:0016887">
    <property type="term" value="F:ATP hydrolysis activity"/>
    <property type="evidence" value="ECO:0007669"/>
    <property type="project" value="InterPro"/>
</dbReference>
<evidence type="ECO:0000256" key="1">
    <source>
        <dbReference type="ARBA" id="ARBA00022448"/>
    </source>
</evidence>
<dbReference type="AlphaFoldDB" id="A0A1W6ZSE5"/>
<dbReference type="PANTHER" id="PTHR45772">
    <property type="entry name" value="CONSERVED COMPONENT OF ABC TRANSPORTER FOR NATURAL AMINO ACIDS-RELATED"/>
    <property type="match status" value="1"/>
</dbReference>
<dbReference type="GO" id="GO:1903805">
    <property type="term" value="P:L-valine import across plasma membrane"/>
    <property type="evidence" value="ECO:0007669"/>
    <property type="project" value="TreeGrafter"/>
</dbReference>
<name>A0A1W6ZSE5_9HYPH</name>
<dbReference type="EMBL" id="CP021112">
    <property type="protein sequence ID" value="ARQ00206.1"/>
    <property type="molecule type" value="Genomic_DNA"/>
</dbReference>
<dbReference type="GO" id="GO:0005304">
    <property type="term" value="F:L-valine transmembrane transporter activity"/>
    <property type="evidence" value="ECO:0007669"/>
    <property type="project" value="TreeGrafter"/>
</dbReference>
<dbReference type="STRING" id="1235591.CAK95_14835"/>
<dbReference type="PROSITE" id="PS50893">
    <property type="entry name" value="ABC_TRANSPORTER_2"/>
    <property type="match status" value="1"/>
</dbReference>
<proteinExistence type="predicted"/>
<organism evidence="5 6">
    <name type="scientific">Pseudorhodoplanes sinuspersici</name>
    <dbReference type="NCBI Taxonomy" id="1235591"/>
    <lineage>
        <taxon>Bacteria</taxon>
        <taxon>Pseudomonadati</taxon>
        <taxon>Pseudomonadota</taxon>
        <taxon>Alphaproteobacteria</taxon>
        <taxon>Hyphomicrobiales</taxon>
        <taxon>Pseudorhodoplanes</taxon>
    </lineage>
</organism>
<evidence type="ECO:0000313" key="6">
    <source>
        <dbReference type="Proteomes" id="UP000194137"/>
    </source>
</evidence>
<dbReference type="GO" id="GO:0015188">
    <property type="term" value="F:L-isoleucine transmembrane transporter activity"/>
    <property type="evidence" value="ECO:0007669"/>
    <property type="project" value="TreeGrafter"/>
</dbReference>
<dbReference type="GO" id="GO:0042941">
    <property type="term" value="P:D-alanine transmembrane transport"/>
    <property type="evidence" value="ECO:0007669"/>
    <property type="project" value="TreeGrafter"/>
</dbReference>
<protein>
    <submittedName>
        <fullName evidence="5">ABC transporter ATP-binding protein</fullName>
    </submittedName>
</protein>
<dbReference type="InterPro" id="IPR027417">
    <property type="entry name" value="P-loop_NTPase"/>
</dbReference>
<dbReference type="CDD" id="cd03219">
    <property type="entry name" value="ABC_Mj1267_LivG_branched"/>
    <property type="match status" value="1"/>
</dbReference>
<dbReference type="GO" id="GO:0005886">
    <property type="term" value="C:plasma membrane"/>
    <property type="evidence" value="ECO:0007669"/>
    <property type="project" value="TreeGrafter"/>
</dbReference>
<evidence type="ECO:0000256" key="3">
    <source>
        <dbReference type="ARBA" id="ARBA00022840"/>
    </source>
</evidence>
<dbReference type="GO" id="GO:0015192">
    <property type="term" value="F:L-phenylalanine transmembrane transporter activity"/>
    <property type="evidence" value="ECO:0007669"/>
    <property type="project" value="TreeGrafter"/>
</dbReference>
<dbReference type="InterPro" id="IPR003439">
    <property type="entry name" value="ABC_transporter-like_ATP-bd"/>
</dbReference>
<dbReference type="OrthoDB" id="7158404at2"/>
<evidence type="ECO:0000313" key="5">
    <source>
        <dbReference type="EMBL" id="ARQ00206.1"/>
    </source>
</evidence>
<accession>A0A1W6ZSE5</accession>
<evidence type="ECO:0000259" key="4">
    <source>
        <dbReference type="PROSITE" id="PS50893"/>
    </source>
</evidence>